<evidence type="ECO:0000313" key="3">
    <source>
        <dbReference type="Proteomes" id="UP000558997"/>
    </source>
</evidence>
<name>A0A841DWH2_9ACTN</name>
<keyword evidence="1" id="KW-0472">Membrane</keyword>
<evidence type="ECO:0000313" key="2">
    <source>
        <dbReference type="EMBL" id="MBB5982469.1"/>
    </source>
</evidence>
<proteinExistence type="predicted"/>
<protein>
    <submittedName>
        <fullName evidence="2">Membrane protein DedA with SNARE-associated domain</fullName>
    </submittedName>
</protein>
<keyword evidence="3" id="KW-1185">Reference proteome</keyword>
<feature type="transmembrane region" description="Helical" evidence="1">
    <location>
        <begin position="27"/>
        <end position="49"/>
    </location>
</feature>
<feature type="transmembrane region" description="Helical" evidence="1">
    <location>
        <begin position="55"/>
        <end position="76"/>
    </location>
</feature>
<dbReference type="AlphaFoldDB" id="A0A841DWH2"/>
<dbReference type="EMBL" id="JACHNF010000001">
    <property type="protein sequence ID" value="MBB5982469.1"/>
    <property type="molecule type" value="Genomic_DNA"/>
</dbReference>
<accession>A0A841DWH2</accession>
<organism evidence="2 3">
    <name type="scientific">Kribbella solani</name>
    <dbReference type="NCBI Taxonomy" id="236067"/>
    <lineage>
        <taxon>Bacteria</taxon>
        <taxon>Bacillati</taxon>
        <taxon>Actinomycetota</taxon>
        <taxon>Actinomycetes</taxon>
        <taxon>Propionibacteriales</taxon>
        <taxon>Kribbellaceae</taxon>
        <taxon>Kribbella</taxon>
    </lineage>
</organism>
<keyword evidence="1" id="KW-0812">Transmembrane</keyword>
<comment type="caution">
    <text evidence="2">The sequence shown here is derived from an EMBL/GenBank/DDBJ whole genome shotgun (WGS) entry which is preliminary data.</text>
</comment>
<gene>
    <name evidence="2" type="ORF">HDA44_005810</name>
</gene>
<dbReference type="RefSeq" id="WP_184839708.1">
    <property type="nucleotide sequence ID" value="NZ_BAAAVN010000026.1"/>
</dbReference>
<reference evidence="2 3" key="1">
    <citation type="submission" date="2020-08" db="EMBL/GenBank/DDBJ databases">
        <title>Sequencing the genomes of 1000 actinobacteria strains.</title>
        <authorList>
            <person name="Klenk H.-P."/>
        </authorList>
    </citation>
    <scope>NUCLEOTIDE SEQUENCE [LARGE SCALE GENOMIC DNA]</scope>
    <source>
        <strain evidence="2 3">DSM 17294</strain>
    </source>
</reference>
<evidence type="ECO:0000256" key="1">
    <source>
        <dbReference type="SAM" id="Phobius"/>
    </source>
</evidence>
<sequence>MAVAAGAMLFKYRTNPPELRPWSRGRVVVSAVVGGAATVAVLGTLGWVAVFYPDWRMQLIAAVLMAFVVGFTIWVVRLARRMHLRALEP</sequence>
<keyword evidence="1" id="KW-1133">Transmembrane helix</keyword>
<dbReference type="Proteomes" id="UP000558997">
    <property type="component" value="Unassembled WGS sequence"/>
</dbReference>